<geneLocation type="plasmid" evidence="4">
    <name>pST1030-2B</name>
</geneLocation>
<feature type="compositionally biased region" description="Basic and acidic residues" evidence="1">
    <location>
        <begin position="374"/>
        <end position="393"/>
    </location>
</feature>
<dbReference type="Pfam" id="PF03432">
    <property type="entry name" value="Relaxase"/>
    <property type="match status" value="1"/>
</dbReference>
<dbReference type="NCBIfam" id="NF047848">
    <property type="entry name" value="relax_MbeA_E1"/>
    <property type="match status" value="1"/>
</dbReference>
<feature type="region of interest" description="Disordered" evidence="1">
    <location>
        <begin position="360"/>
        <end position="423"/>
    </location>
</feature>
<feature type="region of interest" description="Disordered" evidence="1">
    <location>
        <begin position="294"/>
        <end position="327"/>
    </location>
</feature>
<dbReference type="AlphaFoldDB" id="A0A887WPX0"/>
<feature type="compositionally biased region" description="Basic and acidic residues" evidence="1">
    <location>
        <begin position="302"/>
        <end position="327"/>
    </location>
</feature>
<proteinExistence type="predicted"/>
<geneLocation type="plasmid" evidence="3">
    <name>pST1030-2A</name>
</geneLocation>
<feature type="domain" description="MobA/VirD2-like nuclease" evidence="2">
    <location>
        <begin position="67"/>
        <end position="143"/>
    </location>
</feature>
<evidence type="ECO:0000259" key="2">
    <source>
        <dbReference type="Pfam" id="PF03432"/>
    </source>
</evidence>
<feature type="compositionally biased region" description="Basic and acidic residues" evidence="1">
    <location>
        <begin position="510"/>
        <end position="526"/>
    </location>
</feature>
<feature type="region of interest" description="Disordered" evidence="1">
    <location>
        <begin position="510"/>
        <end position="533"/>
    </location>
</feature>
<evidence type="ECO:0000256" key="1">
    <source>
        <dbReference type="SAM" id="MobiDB-lite"/>
    </source>
</evidence>
<protein>
    <submittedName>
        <fullName evidence="3">Relaxase</fullName>
    </submittedName>
</protein>
<name>A0A887WPX0_SALTM</name>
<gene>
    <name evidence="3" type="primary">mbeA</name>
</gene>
<evidence type="ECO:0000313" key="3">
    <source>
        <dbReference type="EMBL" id="QQZ46082.1"/>
    </source>
</evidence>
<dbReference type="EMBL" id="MT507878">
    <property type="protein sequence ID" value="QQZ46082.1"/>
    <property type="molecule type" value="Genomic_DNA"/>
</dbReference>
<organism evidence="3">
    <name type="scientific">Salmonella typhimurium</name>
    <dbReference type="NCBI Taxonomy" id="90371"/>
    <lineage>
        <taxon>Bacteria</taxon>
        <taxon>Pseudomonadati</taxon>
        <taxon>Pseudomonadota</taxon>
        <taxon>Gammaproteobacteria</taxon>
        <taxon>Enterobacterales</taxon>
        <taxon>Enterobacteriaceae</taxon>
        <taxon>Salmonella</taxon>
    </lineage>
</organism>
<accession>A0A887WPX0</accession>
<sequence length="533" mass="59280">MSCAGCVWPSGNRGRGMIVKFHARGKGGGSGPVDYLLGRERNREGATVLQGNPEEVRELIDATPFAKKYTSGVLSFAEKELPPGGREKVMASFERVLMPGLEKNQYSILWVEHQDKGRLELNFVIPNMELQTGKRLQPYYDRADRPRIDAWQTLVNHHYGLHDPNAPENRRTLTLSDNLPETKQAIAEGVTRGIDALYHAGEIKGRQDVIQALTEAGLEVVRVTRSSISIADPNGGRNIRLKGAFYEQSFTDGRGVREKAERESRIYRENAEQRVQEARRVCQRGCDLKRDENQRRYSPVHSLDREIAGKTPGRGERGDDAAQEGRVKAGREYGHDVTGDSLSPVYREWRDALVSWRADTGEPGRNQDTGRNIAETEREDMGRGVCAGREKEISGPSVREIGNGDSLSGEGLGTTDGVTQSDGAGKTFAERIRATATGLYAAAERMGERLRGIAEDVFAYATGQRDAERAGHAVESAGAALERADRTLEPVIQRELEIREERLIQEREHALSLERERQPEIQERTLDGPSLGW</sequence>
<evidence type="ECO:0000313" key="4">
    <source>
        <dbReference type="EMBL" id="QQZ46486.1"/>
    </source>
</evidence>
<dbReference type="EMBL" id="MT507883">
    <property type="protein sequence ID" value="QQZ46486.1"/>
    <property type="molecule type" value="Genomic_DNA"/>
</dbReference>
<keyword evidence="3" id="KW-0614">Plasmid</keyword>
<reference evidence="3" key="1">
    <citation type="journal article" name="Plasmid">
        <title>Antimicrobial resistance gene shuffling and a three-element mobilisation system in the monophasic Salmonella typhimurium strain ST1030.</title>
        <authorList>
            <person name="Oliva M."/>
            <person name="Calia C."/>
            <person name="Ferrara M."/>
            <person name="D'Addabbo P."/>
            <person name="Scrascia M."/>
            <person name="Mule G."/>
            <person name="Monno R."/>
            <person name="Pazzani C."/>
        </authorList>
    </citation>
    <scope>NUCLEOTIDE SEQUENCE</scope>
    <source>
        <plasmid evidence="3">pST1030-2A</plasmid>
        <plasmid evidence="4">pST1030-2B</plasmid>
    </source>
</reference>
<dbReference type="InterPro" id="IPR005094">
    <property type="entry name" value="Endonuclease_MobA/VirD2"/>
</dbReference>